<evidence type="ECO:0000256" key="2">
    <source>
        <dbReference type="ARBA" id="ARBA00023125"/>
    </source>
</evidence>
<sequence>MTIVRFRETRKSIIEILSNREMEVLLRLAKGESRKSISEQLGISVLTYDEHRKNIKQKLRLKTQADWASAIVLFRNTRSISIEKEIDK</sequence>
<organism evidence="5 6">
    <name type="scientific">Roseivirga ehrenbergii (strain DSM 102268 / JCM 13514 / KCTC 12282 / NCIMB 14502 / KMM 6017)</name>
    <dbReference type="NCBI Taxonomy" id="279360"/>
    <lineage>
        <taxon>Bacteria</taxon>
        <taxon>Pseudomonadati</taxon>
        <taxon>Bacteroidota</taxon>
        <taxon>Cytophagia</taxon>
        <taxon>Cytophagales</taxon>
        <taxon>Roseivirgaceae</taxon>
        <taxon>Roseivirga</taxon>
    </lineage>
</organism>
<keyword evidence="6" id="KW-1185">Reference proteome</keyword>
<reference evidence="5" key="1">
    <citation type="submission" date="2016-01" db="EMBL/GenBank/DDBJ databases">
        <title>Genome sequencing of Roseivirga ehrenbergii KMM 6017.</title>
        <authorList>
            <person name="Selvaratnam C."/>
            <person name="Thevarajoo S."/>
            <person name="Goh K.M."/>
            <person name="Ee R."/>
            <person name="Chan K.-G."/>
            <person name="Chong C.S."/>
        </authorList>
    </citation>
    <scope>NUCLEOTIDE SEQUENCE [LARGE SCALE GENOMIC DNA]</scope>
    <source>
        <strain evidence="5">KMM 6017</strain>
    </source>
</reference>
<dbReference type="PANTHER" id="PTHR44688:SF16">
    <property type="entry name" value="DNA-BINDING TRANSCRIPTIONAL ACTIVATOR DEVR_DOSR"/>
    <property type="match status" value="1"/>
</dbReference>
<dbReference type="PROSITE" id="PS50043">
    <property type="entry name" value="HTH_LUXR_2"/>
    <property type="match status" value="1"/>
</dbReference>
<dbReference type="GO" id="GO:0003677">
    <property type="term" value="F:DNA binding"/>
    <property type="evidence" value="ECO:0007669"/>
    <property type="project" value="UniProtKB-KW"/>
</dbReference>
<dbReference type="PRINTS" id="PR00038">
    <property type="entry name" value="HTHLUXR"/>
</dbReference>
<accession>A0A150XTU8</accession>
<protein>
    <recommendedName>
        <fullName evidence="4">HTH luxR-type domain-containing protein</fullName>
    </recommendedName>
</protein>
<keyword evidence="2" id="KW-0238">DNA-binding</keyword>
<dbReference type="Proteomes" id="UP000075583">
    <property type="component" value="Unassembled WGS sequence"/>
</dbReference>
<dbReference type="STRING" id="279360.MB14_01985"/>
<evidence type="ECO:0000259" key="4">
    <source>
        <dbReference type="PROSITE" id="PS50043"/>
    </source>
</evidence>
<gene>
    <name evidence="5" type="ORF">MB14_01985</name>
</gene>
<dbReference type="PANTHER" id="PTHR44688">
    <property type="entry name" value="DNA-BINDING TRANSCRIPTIONAL ACTIVATOR DEVR_DOSR"/>
    <property type="match status" value="1"/>
</dbReference>
<evidence type="ECO:0000256" key="1">
    <source>
        <dbReference type="ARBA" id="ARBA00023015"/>
    </source>
</evidence>
<dbReference type="EMBL" id="LQZQ01000001">
    <property type="protein sequence ID" value="KYG82189.1"/>
    <property type="molecule type" value="Genomic_DNA"/>
</dbReference>
<name>A0A150XTU8_ROSEK</name>
<keyword evidence="3" id="KW-0804">Transcription</keyword>
<dbReference type="GO" id="GO:0006355">
    <property type="term" value="P:regulation of DNA-templated transcription"/>
    <property type="evidence" value="ECO:0007669"/>
    <property type="project" value="InterPro"/>
</dbReference>
<dbReference type="Gene3D" id="1.10.10.10">
    <property type="entry name" value="Winged helix-like DNA-binding domain superfamily/Winged helix DNA-binding domain"/>
    <property type="match status" value="1"/>
</dbReference>
<feature type="domain" description="HTH luxR-type" evidence="4">
    <location>
        <begin position="10"/>
        <end position="78"/>
    </location>
</feature>
<keyword evidence="1" id="KW-0805">Transcription regulation</keyword>
<dbReference type="SUPFAM" id="SSF46894">
    <property type="entry name" value="C-terminal effector domain of the bipartite response regulators"/>
    <property type="match status" value="1"/>
</dbReference>
<evidence type="ECO:0000256" key="3">
    <source>
        <dbReference type="ARBA" id="ARBA00023163"/>
    </source>
</evidence>
<evidence type="ECO:0000313" key="5">
    <source>
        <dbReference type="EMBL" id="KYG82189.1"/>
    </source>
</evidence>
<dbReference type="SMART" id="SM00421">
    <property type="entry name" value="HTH_LUXR"/>
    <property type="match status" value="1"/>
</dbReference>
<dbReference type="InterPro" id="IPR000792">
    <property type="entry name" value="Tscrpt_reg_LuxR_C"/>
</dbReference>
<dbReference type="InterPro" id="IPR016032">
    <property type="entry name" value="Sig_transdc_resp-reg_C-effctor"/>
</dbReference>
<dbReference type="RefSeq" id="WP_062588126.1">
    <property type="nucleotide sequence ID" value="NZ_LQZQ01000001.1"/>
</dbReference>
<comment type="caution">
    <text evidence="5">The sequence shown here is derived from an EMBL/GenBank/DDBJ whole genome shotgun (WGS) entry which is preliminary data.</text>
</comment>
<dbReference type="InterPro" id="IPR036388">
    <property type="entry name" value="WH-like_DNA-bd_sf"/>
</dbReference>
<evidence type="ECO:0000313" key="6">
    <source>
        <dbReference type="Proteomes" id="UP000075583"/>
    </source>
</evidence>
<dbReference type="OrthoDB" id="965844at2"/>
<proteinExistence type="predicted"/>
<dbReference type="AlphaFoldDB" id="A0A150XTU8"/>
<dbReference type="Pfam" id="PF00196">
    <property type="entry name" value="GerE"/>
    <property type="match status" value="1"/>
</dbReference>